<feature type="domain" description="MacB-like periplasmic core" evidence="9">
    <location>
        <begin position="98"/>
        <end position="334"/>
    </location>
</feature>
<evidence type="ECO:0000256" key="4">
    <source>
        <dbReference type="ARBA" id="ARBA00022989"/>
    </source>
</evidence>
<dbReference type="OrthoDB" id="99347at2"/>
<feature type="transmembrane region" description="Helical" evidence="7">
    <location>
        <begin position="824"/>
        <end position="849"/>
    </location>
</feature>
<feature type="transmembrane region" description="Helical" evidence="7">
    <location>
        <begin position="96"/>
        <end position="123"/>
    </location>
</feature>
<comment type="subcellular location">
    <subcellularLocation>
        <location evidence="1">Cell membrane</location>
        <topology evidence="1">Multi-pass membrane protein</topology>
    </subcellularLocation>
</comment>
<evidence type="ECO:0000256" key="3">
    <source>
        <dbReference type="ARBA" id="ARBA00022692"/>
    </source>
</evidence>
<comment type="similarity">
    <text evidence="6">Belongs to the ABC-4 integral membrane protein family.</text>
</comment>
<feature type="transmembrane region" description="Helical" evidence="7">
    <location>
        <begin position="467"/>
        <end position="487"/>
    </location>
</feature>
<keyword evidence="4 7" id="KW-1133">Transmembrane helix</keyword>
<keyword evidence="3 7" id="KW-0812">Transmembrane</keyword>
<keyword evidence="2" id="KW-1003">Cell membrane</keyword>
<proteinExistence type="inferred from homology"/>
<dbReference type="NCBIfam" id="NF038403">
    <property type="entry name" value="perm_prefix_1"/>
    <property type="match status" value="1"/>
</dbReference>
<accession>A0A1G7NTG1</accession>
<dbReference type="EMBL" id="LT629690">
    <property type="protein sequence ID" value="SDF77276.1"/>
    <property type="molecule type" value="Genomic_DNA"/>
</dbReference>
<feature type="domain" description="ABC3 transporter permease C-terminal" evidence="8">
    <location>
        <begin position="783"/>
        <end position="895"/>
    </location>
</feature>
<dbReference type="AlphaFoldDB" id="A0A1G7NTG1"/>
<evidence type="ECO:0000256" key="1">
    <source>
        <dbReference type="ARBA" id="ARBA00004651"/>
    </source>
</evidence>
<feature type="transmembrane region" description="Helical" evidence="7">
    <location>
        <begin position="377"/>
        <end position="399"/>
    </location>
</feature>
<evidence type="ECO:0000256" key="5">
    <source>
        <dbReference type="ARBA" id="ARBA00023136"/>
    </source>
</evidence>
<evidence type="ECO:0000256" key="6">
    <source>
        <dbReference type="ARBA" id="ARBA00038076"/>
    </source>
</evidence>
<evidence type="ECO:0000256" key="2">
    <source>
        <dbReference type="ARBA" id="ARBA00022475"/>
    </source>
</evidence>
<feature type="domain" description="MacB-like periplasmic core" evidence="9">
    <location>
        <begin position="520"/>
        <end position="719"/>
    </location>
</feature>
<reference evidence="10 11" key="1">
    <citation type="submission" date="2016-10" db="EMBL/GenBank/DDBJ databases">
        <authorList>
            <person name="de Groot N.N."/>
        </authorList>
    </citation>
    <scope>NUCLEOTIDE SEQUENCE [LARGE SCALE GENOMIC DNA]</scope>
    <source>
        <strain evidence="10 11">GAS232</strain>
    </source>
</reference>
<organism evidence="10 11">
    <name type="scientific">Terriglobus roseus</name>
    <dbReference type="NCBI Taxonomy" id="392734"/>
    <lineage>
        <taxon>Bacteria</taxon>
        <taxon>Pseudomonadati</taxon>
        <taxon>Acidobacteriota</taxon>
        <taxon>Terriglobia</taxon>
        <taxon>Terriglobales</taxon>
        <taxon>Acidobacteriaceae</taxon>
        <taxon>Terriglobus</taxon>
    </lineage>
</organism>
<dbReference type="Proteomes" id="UP000182427">
    <property type="component" value="Chromosome I"/>
</dbReference>
<dbReference type="NCBIfam" id="TIGR03434">
    <property type="entry name" value="ADOP"/>
    <property type="match status" value="1"/>
</dbReference>
<dbReference type="Pfam" id="PF02687">
    <property type="entry name" value="FtsX"/>
    <property type="match status" value="2"/>
</dbReference>
<dbReference type="GO" id="GO:0005886">
    <property type="term" value="C:plasma membrane"/>
    <property type="evidence" value="ECO:0007669"/>
    <property type="project" value="UniProtKB-SubCell"/>
</dbReference>
<dbReference type="InterPro" id="IPR017800">
    <property type="entry name" value="ADOP"/>
</dbReference>
<sequence>MSDSALTFLAKLKAFFAQVREDSLFDEEMSTHLEMLAEKYEREGMCAKDARRAARRQFGNIALLKQRQRESRTTMFFANVSRDLRYGVRQLIKTPVFTIVCVLTLALGVGANTAVFSVMHAVLEKMLPVRDASQVFYVHTTNFPDGAWQTGDSDTSFSYAFYQALHGLNGLQEVITFIPMSNSGKAPIRVGTVPEEAAGDMVSGNYFHGLGVGTELGRGFVANDETDHTQVTVISESFWSSHYQRSADVIGKTLYIKSIPFTIVGVAKKGFEGTEGALSLDFWIPLQSRPEFNAWGSSAENGMYLTEPRLWTMRLMVRTAPGVSREQALAQMQTLFEHAAYIGLPEKKSGAPTYLLSLREAKQFDNNDGSFAKALKVLMAMVGMVLLIAMSNVVMLLMARNANRQREFGVRFALGAGRREIARQLLTESILLVALGGVVAWGFALVATRALGTWARIESNLQPDLKVLGLTLGVLVLLAIVFGLAPLRAAMSNASQSSLRSAATSSQISSQKMRTGNAIIMTQVAMCVVLLVGAGLLLKTLRNLLNTPMGQKPEGLVVFGVRPQHIHTKEEGITFFTTLQQRLRTIPGVVSVSMASNRPGSGWSSNQGGLLLDGHNANGLEPAQVTYRQNTVAADYFHTMGVPILDGRDFSDADTASAPSVAIVNESFAKKYVGSPHVVGHVLSSPRGHTSQQIVGLVKDHKYTGITETARPMMWTVFTQERATNQLHVEMRVPGDPMAILPEVRKVAAQMDPDMPLLEPMTQVAVFEKSISGPILFARLAGCFGVLAVVLIATGLYGTLAYRMNRRSAEIGVRIALGAQRSQVVWMVLRGSLLLCAGGVAIGIPLAIIAGRGLESSLYGMKALDVTSYLFAILGVVLVALLASVVPAGRAASVDPLRALRTE</sequence>
<keyword evidence="11" id="KW-1185">Reference proteome</keyword>
<name>A0A1G7NTG1_9BACT</name>
<dbReference type="GO" id="GO:0022857">
    <property type="term" value="F:transmembrane transporter activity"/>
    <property type="evidence" value="ECO:0007669"/>
    <property type="project" value="TreeGrafter"/>
</dbReference>
<feature type="transmembrane region" description="Helical" evidence="7">
    <location>
        <begin position="425"/>
        <end position="447"/>
    </location>
</feature>
<protein>
    <submittedName>
        <fullName evidence="10">Duplicated orphan permease</fullName>
    </submittedName>
</protein>
<dbReference type="PANTHER" id="PTHR30572">
    <property type="entry name" value="MEMBRANE COMPONENT OF TRANSPORTER-RELATED"/>
    <property type="match status" value="1"/>
</dbReference>
<evidence type="ECO:0000313" key="11">
    <source>
        <dbReference type="Proteomes" id="UP000182427"/>
    </source>
</evidence>
<evidence type="ECO:0000259" key="9">
    <source>
        <dbReference type="Pfam" id="PF12704"/>
    </source>
</evidence>
<dbReference type="InterPro" id="IPR047928">
    <property type="entry name" value="Perm_prefix_1"/>
</dbReference>
<dbReference type="Pfam" id="PF12704">
    <property type="entry name" value="MacB_PCD"/>
    <property type="match status" value="2"/>
</dbReference>
<dbReference type="InterPro" id="IPR025857">
    <property type="entry name" value="MacB_PCD"/>
</dbReference>
<feature type="transmembrane region" description="Helical" evidence="7">
    <location>
        <begin position="518"/>
        <end position="538"/>
    </location>
</feature>
<dbReference type="PANTHER" id="PTHR30572:SF4">
    <property type="entry name" value="ABC TRANSPORTER PERMEASE YTRF"/>
    <property type="match status" value="1"/>
</dbReference>
<dbReference type="InterPro" id="IPR050250">
    <property type="entry name" value="Macrolide_Exporter_MacB"/>
</dbReference>
<feature type="domain" description="ABC3 transporter permease C-terminal" evidence="8">
    <location>
        <begin position="380"/>
        <end position="491"/>
    </location>
</feature>
<evidence type="ECO:0000259" key="8">
    <source>
        <dbReference type="Pfam" id="PF02687"/>
    </source>
</evidence>
<dbReference type="InterPro" id="IPR003838">
    <property type="entry name" value="ABC3_permease_C"/>
</dbReference>
<feature type="transmembrane region" description="Helical" evidence="7">
    <location>
        <begin position="776"/>
        <end position="803"/>
    </location>
</feature>
<evidence type="ECO:0000313" key="10">
    <source>
        <dbReference type="EMBL" id="SDF77276.1"/>
    </source>
</evidence>
<evidence type="ECO:0000256" key="7">
    <source>
        <dbReference type="SAM" id="Phobius"/>
    </source>
</evidence>
<gene>
    <name evidence="10" type="ORF">SAMN05444167_3265</name>
</gene>
<feature type="transmembrane region" description="Helical" evidence="7">
    <location>
        <begin position="869"/>
        <end position="888"/>
    </location>
</feature>
<keyword evidence="5 7" id="KW-0472">Membrane</keyword>